<proteinExistence type="predicted"/>
<dbReference type="AlphaFoldDB" id="A0A077LWS9"/>
<sequence length="99" mass="10147">MPSAEATLGGSATRLTVPSAEGALGEPPDGLLGKIARVLALTIFPTASALVSPARPDDPSPREPFPTRHVCTATGRGGAHAPRQANLVHRTAPHDLLGR</sequence>
<dbReference type="STRING" id="1194083.BN12_180021"/>
<evidence type="ECO:0000313" key="3">
    <source>
        <dbReference type="Proteomes" id="UP000035721"/>
    </source>
</evidence>
<comment type="caution">
    <text evidence="2">The sequence shown here is derived from an EMBL/GenBank/DDBJ whole genome shotgun (WGS) entry which is preliminary data.</text>
</comment>
<protein>
    <submittedName>
        <fullName evidence="2">Uncharacterized protein</fullName>
    </submittedName>
</protein>
<dbReference type="Proteomes" id="UP000035721">
    <property type="component" value="Unassembled WGS sequence"/>
</dbReference>
<feature type="region of interest" description="Disordered" evidence="1">
    <location>
        <begin position="1"/>
        <end position="28"/>
    </location>
</feature>
<evidence type="ECO:0000256" key="1">
    <source>
        <dbReference type="SAM" id="MobiDB-lite"/>
    </source>
</evidence>
<evidence type="ECO:0000313" key="2">
    <source>
        <dbReference type="EMBL" id="CCH77287.1"/>
    </source>
</evidence>
<gene>
    <name evidence="2" type="ORF">BN12_180021</name>
</gene>
<accession>A0A077LWS9</accession>
<dbReference type="EMBL" id="CAJB01000090">
    <property type="protein sequence ID" value="CCH77287.1"/>
    <property type="molecule type" value="Genomic_DNA"/>
</dbReference>
<keyword evidence="3" id="KW-1185">Reference proteome</keyword>
<organism evidence="2 3">
    <name type="scientific">Nostocoides japonicum T1-X7</name>
    <dbReference type="NCBI Taxonomy" id="1194083"/>
    <lineage>
        <taxon>Bacteria</taxon>
        <taxon>Bacillati</taxon>
        <taxon>Actinomycetota</taxon>
        <taxon>Actinomycetes</taxon>
        <taxon>Micrococcales</taxon>
        <taxon>Intrasporangiaceae</taxon>
        <taxon>Nostocoides</taxon>
    </lineage>
</organism>
<feature type="region of interest" description="Disordered" evidence="1">
    <location>
        <begin position="50"/>
        <end position="99"/>
    </location>
</feature>
<reference evidence="2 3" key="1">
    <citation type="journal article" date="2013" name="ISME J.">
        <title>A metabolic model for members of the genus Tetrasphaera involved in enhanced biological phosphorus removal.</title>
        <authorList>
            <person name="Kristiansen R."/>
            <person name="Nguyen H.T.T."/>
            <person name="Saunders A.M."/>
            <person name="Nielsen J.L."/>
            <person name="Wimmer R."/>
            <person name="Le V.Q."/>
            <person name="McIlroy S.J."/>
            <person name="Petrovski S."/>
            <person name="Seviour R.J."/>
            <person name="Calteau A."/>
            <person name="Nielsen K.L."/>
            <person name="Nielsen P.H."/>
        </authorList>
    </citation>
    <scope>NUCLEOTIDE SEQUENCE [LARGE SCALE GENOMIC DNA]</scope>
    <source>
        <strain evidence="2 3">T1-X7</strain>
    </source>
</reference>
<name>A0A077LWS9_9MICO</name>